<accession>A0A6L5GDH1</accession>
<evidence type="ECO:0000256" key="2">
    <source>
        <dbReference type="ARBA" id="ARBA00022723"/>
    </source>
</evidence>
<keyword evidence="3" id="KW-0378">Hydrolase</keyword>
<protein>
    <submittedName>
        <fullName evidence="6">PIN domain-containing protein</fullName>
    </submittedName>
</protein>
<comment type="caution">
    <text evidence="6">The sequence shown here is derived from an EMBL/GenBank/DDBJ whole genome shotgun (WGS) entry which is preliminary data.</text>
</comment>
<gene>
    <name evidence="6" type="ORF">GFD30_19250</name>
</gene>
<keyword evidence="1" id="KW-0540">Nuclease</keyword>
<reference evidence="6 7" key="1">
    <citation type="submission" date="2019-10" db="EMBL/GenBank/DDBJ databases">
        <title>Glycomyces albidus sp. nov., a novel actinomycete isolated from rhizosphere soil of wheat (Triticum aestivum L.).</title>
        <authorList>
            <person name="Qian L."/>
        </authorList>
    </citation>
    <scope>NUCLEOTIDE SEQUENCE [LARGE SCALE GENOMIC DNA]</scope>
    <source>
        <strain evidence="6 7">NEAU-7082</strain>
    </source>
</reference>
<dbReference type="AlphaFoldDB" id="A0A6L5GDH1"/>
<feature type="domain" description="PIN" evidence="5">
    <location>
        <begin position="2"/>
        <end position="118"/>
    </location>
</feature>
<dbReference type="GO" id="GO:0004518">
    <property type="term" value="F:nuclease activity"/>
    <property type="evidence" value="ECO:0007669"/>
    <property type="project" value="UniProtKB-KW"/>
</dbReference>
<evidence type="ECO:0000256" key="3">
    <source>
        <dbReference type="ARBA" id="ARBA00022801"/>
    </source>
</evidence>
<dbReference type="CDD" id="cd09874">
    <property type="entry name" value="PIN_MT3492-like"/>
    <property type="match status" value="1"/>
</dbReference>
<keyword evidence="7" id="KW-1185">Reference proteome</keyword>
<dbReference type="InterPro" id="IPR002716">
    <property type="entry name" value="PIN_dom"/>
</dbReference>
<dbReference type="Pfam" id="PF01850">
    <property type="entry name" value="PIN"/>
    <property type="match status" value="1"/>
</dbReference>
<evidence type="ECO:0000256" key="1">
    <source>
        <dbReference type="ARBA" id="ARBA00022722"/>
    </source>
</evidence>
<keyword evidence="2" id="KW-0479">Metal-binding</keyword>
<dbReference type="Gene3D" id="3.40.50.1010">
    <property type="entry name" value="5'-nuclease"/>
    <property type="match status" value="1"/>
</dbReference>
<keyword evidence="4" id="KW-0460">Magnesium</keyword>
<evidence type="ECO:0000259" key="5">
    <source>
        <dbReference type="Pfam" id="PF01850"/>
    </source>
</evidence>
<evidence type="ECO:0000313" key="6">
    <source>
        <dbReference type="EMBL" id="MQM27688.1"/>
    </source>
</evidence>
<evidence type="ECO:0000256" key="4">
    <source>
        <dbReference type="ARBA" id="ARBA00022842"/>
    </source>
</evidence>
<dbReference type="InterPro" id="IPR029060">
    <property type="entry name" value="PIN-like_dom_sf"/>
</dbReference>
<dbReference type="GO" id="GO:0046872">
    <property type="term" value="F:metal ion binding"/>
    <property type="evidence" value="ECO:0007669"/>
    <property type="project" value="UniProtKB-KW"/>
</dbReference>
<evidence type="ECO:0000313" key="7">
    <source>
        <dbReference type="Proteomes" id="UP000477750"/>
    </source>
</evidence>
<sequence length="130" mass="14251">MIYLDASALLTLIVKRNRYEELAAFIGGHPNIPMATSTIGFIETARNASQYGQFPRLMGELELMCGELNVTEEIRDLAADLPGNLRTLDAIHVATTLTIAEYLTVLVSYDQRMLDLAKEQGLPIASPGVN</sequence>
<dbReference type="GO" id="GO:0016787">
    <property type="term" value="F:hydrolase activity"/>
    <property type="evidence" value="ECO:0007669"/>
    <property type="project" value="UniProtKB-KW"/>
</dbReference>
<dbReference type="SUPFAM" id="SSF88723">
    <property type="entry name" value="PIN domain-like"/>
    <property type="match status" value="1"/>
</dbReference>
<dbReference type="EMBL" id="WIAO01000027">
    <property type="protein sequence ID" value="MQM27688.1"/>
    <property type="molecule type" value="Genomic_DNA"/>
</dbReference>
<name>A0A6L5GDH1_9ACTN</name>
<dbReference type="RefSeq" id="WP_153026814.1">
    <property type="nucleotide sequence ID" value="NZ_WIAO01000027.1"/>
</dbReference>
<proteinExistence type="predicted"/>
<organism evidence="6 7">
    <name type="scientific">Glycomyces albidus</name>
    <dbReference type="NCBI Taxonomy" id="2656774"/>
    <lineage>
        <taxon>Bacteria</taxon>
        <taxon>Bacillati</taxon>
        <taxon>Actinomycetota</taxon>
        <taxon>Actinomycetes</taxon>
        <taxon>Glycomycetales</taxon>
        <taxon>Glycomycetaceae</taxon>
        <taxon>Glycomyces</taxon>
    </lineage>
</organism>
<dbReference type="Proteomes" id="UP000477750">
    <property type="component" value="Unassembled WGS sequence"/>
</dbReference>